<accession>U1NFR1</accession>
<evidence type="ECO:0000259" key="1">
    <source>
        <dbReference type="SMART" id="SM00481"/>
    </source>
</evidence>
<dbReference type="InterPro" id="IPR016195">
    <property type="entry name" value="Pol/histidinol_Pase-like"/>
</dbReference>
<dbReference type="Gene3D" id="1.10.150.650">
    <property type="match status" value="1"/>
</dbReference>
<dbReference type="SUPFAM" id="SSF89550">
    <property type="entry name" value="PHP domain-like"/>
    <property type="match status" value="1"/>
</dbReference>
<dbReference type="Pfam" id="PF02811">
    <property type="entry name" value="PHP"/>
    <property type="match status" value="1"/>
</dbReference>
<evidence type="ECO:0000313" key="2">
    <source>
        <dbReference type="EMBL" id="ERG95658.1"/>
    </source>
</evidence>
<dbReference type="InterPro" id="IPR003141">
    <property type="entry name" value="Pol/His_phosphatase_N"/>
</dbReference>
<dbReference type="EMBL" id="KE356561">
    <property type="protein sequence ID" value="ERG95658.1"/>
    <property type="molecule type" value="Genomic_DNA"/>
</dbReference>
<reference evidence="2 3" key="1">
    <citation type="journal article" date="2013" name="PLoS ONE">
        <title>Assembly-driven community genomics of a hypersaline microbial ecosystem.</title>
        <authorList>
            <person name="Podell S."/>
            <person name="Ugalde J.A."/>
            <person name="Narasingarao P."/>
            <person name="Banfield J.F."/>
            <person name="Heidelberg K.B."/>
            <person name="Allen E.E."/>
        </authorList>
    </citation>
    <scope>NUCLEOTIDE SEQUENCE [LARGE SCALE GENOMIC DNA]</scope>
    <source>
        <strain evidence="3">J07HQW2</strain>
    </source>
</reference>
<dbReference type="STRING" id="1238425.J07HQW2_02118"/>
<feature type="domain" description="Polymerase/histidinol phosphatase N-terminal" evidence="1">
    <location>
        <begin position="13"/>
        <end position="77"/>
    </location>
</feature>
<sequence length="273" mass="29523">MTTDSVETTTPSADLHIHTTASDGILTVEELPKVAHKADVDTIAVTDHDRVHPELTAPVSTHDSVTIIRGIELRVSTSDQRLDLLGYAVRQTDSLMELTNSIQQNRKERGAAMIDAVESYLDVTLDIDIREGLGRPDIARAIHESDAAYDYSDAFGEVIGSGDPCYIQRDIPSFETGAAVLSDACAVVGLAHPFRYPDPDAALEYAKKLDAVERYYAYGNQNADHADPADIEDIAADNDLLLIGGSDAHDRTIGVTGPPPTAFEPFATQISYN</sequence>
<gene>
    <name evidence="2" type="ORF">J07HQW2_02118</name>
</gene>
<dbReference type="AlphaFoldDB" id="U1NFR1"/>
<dbReference type="HOGENOM" id="CLU_067347_1_0_2"/>
<dbReference type="InterPro" id="IPR004013">
    <property type="entry name" value="PHP_dom"/>
</dbReference>
<dbReference type="SMART" id="SM00481">
    <property type="entry name" value="POLIIIAc"/>
    <property type="match status" value="1"/>
</dbReference>
<name>U1NFR1_9EURY</name>
<dbReference type="RefSeq" id="WP_021055132.1">
    <property type="nucleotide sequence ID" value="NZ_KE356561.1"/>
</dbReference>
<dbReference type="PANTHER" id="PTHR42924">
    <property type="entry name" value="EXONUCLEASE"/>
    <property type="match status" value="1"/>
</dbReference>
<dbReference type="PANTHER" id="PTHR42924:SF18">
    <property type="entry name" value="POLYMERASE_HISTIDINOL PHOSPHATASE N-TERMINAL DOMAIN-CONTAINING PROTEIN"/>
    <property type="match status" value="1"/>
</dbReference>
<dbReference type="Proteomes" id="UP000030710">
    <property type="component" value="Unassembled WGS sequence"/>
</dbReference>
<dbReference type="eggNOG" id="arCOG00302">
    <property type="taxonomic scope" value="Archaea"/>
</dbReference>
<proteinExistence type="predicted"/>
<evidence type="ECO:0000313" key="3">
    <source>
        <dbReference type="Proteomes" id="UP000030710"/>
    </source>
</evidence>
<organism evidence="2 3">
    <name type="scientific">Haloquadratum walsbyi J07HQW2</name>
    <dbReference type="NCBI Taxonomy" id="1238425"/>
    <lineage>
        <taxon>Archaea</taxon>
        <taxon>Methanobacteriati</taxon>
        <taxon>Methanobacteriota</taxon>
        <taxon>Stenosarchaea group</taxon>
        <taxon>Halobacteria</taxon>
        <taxon>Halobacteriales</taxon>
        <taxon>Haloferacaceae</taxon>
        <taxon>Haloquadratum</taxon>
    </lineage>
</organism>
<protein>
    <submittedName>
        <fullName evidence="2">Putative metal-dependent phosphoesterases (PHP family)</fullName>
    </submittedName>
</protein>
<dbReference type="GO" id="GO:0035312">
    <property type="term" value="F:5'-3' DNA exonuclease activity"/>
    <property type="evidence" value="ECO:0007669"/>
    <property type="project" value="TreeGrafter"/>
</dbReference>
<dbReference type="InterPro" id="IPR052018">
    <property type="entry name" value="PHP_domain"/>
</dbReference>
<dbReference type="GO" id="GO:0004534">
    <property type="term" value="F:5'-3' RNA exonuclease activity"/>
    <property type="evidence" value="ECO:0007669"/>
    <property type="project" value="TreeGrafter"/>
</dbReference>
<dbReference type="Gene3D" id="3.20.20.140">
    <property type="entry name" value="Metal-dependent hydrolases"/>
    <property type="match status" value="1"/>
</dbReference>